<dbReference type="InterPro" id="IPR001173">
    <property type="entry name" value="Glyco_trans_2-like"/>
</dbReference>
<dbReference type="InterPro" id="IPR029044">
    <property type="entry name" value="Nucleotide-diphossugar_trans"/>
</dbReference>
<dbReference type="SUPFAM" id="SSF53448">
    <property type="entry name" value="Nucleotide-diphospho-sugar transferases"/>
    <property type="match status" value="1"/>
</dbReference>
<dbReference type="AlphaFoldDB" id="A0A2T0TNS5"/>
<dbReference type="PANTHER" id="PTHR43685:SF14">
    <property type="entry name" value="GLYCOSYLTRANSFERASE 2-LIKE DOMAIN-CONTAINING PROTEIN"/>
    <property type="match status" value="1"/>
</dbReference>
<dbReference type="InterPro" id="IPR050834">
    <property type="entry name" value="Glycosyltransf_2"/>
</dbReference>
<name>A0A2T0TNS5_9BACT</name>
<sequence length="399" mass="44809">MTIADSASSSVSEPDPVIYGTCPPPHPQLQVSVIIPARNEAHHLIDTLDALRRQCRPDGRPLPATHYEVLLLLNNCTDSSEQVARQYQQAYPAFPLYIEAVRLPAGMANVGTARRLLMNEACRRLQQVNPTGGIIASTDGDTVVDPQWLYQIIGAIREGNEAVGGRILTRPDGCSVRLNHLRDVTYRMLIAQVEARLDPQPNDPWPRHFQHFGANMAVTCTAYLRAGGLPRVPHLEDEALYRALLRTDARIRKTPAVRVFTSTRLAGQATIGFSEQLRYWQRQNQQQQHQLAEPADGIIHRLRYRHALRTLWQAYGERPADAVSVNQQLSQVAATLSLGAGWLQQLLGRCRYFGECWELVEQEIGTNWAVLYPPVSIVRAITDLRQFLRQPTATLTPTR</sequence>
<gene>
    <name evidence="3" type="ORF">CLV58_101359</name>
</gene>
<keyword evidence="4" id="KW-1185">Reference proteome</keyword>
<proteinExistence type="predicted"/>
<protein>
    <submittedName>
        <fullName evidence="3">Glycosyl transferase family 2</fullName>
    </submittedName>
</protein>
<dbReference type="Gene3D" id="3.90.550.10">
    <property type="entry name" value="Spore Coat Polysaccharide Biosynthesis Protein SpsA, Chain A"/>
    <property type="match status" value="1"/>
</dbReference>
<accession>A0A2T0TNS5</accession>
<comment type="caution">
    <text evidence="3">The sequence shown here is derived from an EMBL/GenBank/DDBJ whole genome shotgun (WGS) entry which is preliminary data.</text>
</comment>
<dbReference type="OrthoDB" id="114108at2"/>
<evidence type="ECO:0000313" key="3">
    <source>
        <dbReference type="EMBL" id="PRY47291.1"/>
    </source>
</evidence>
<dbReference type="EMBL" id="PVTE01000001">
    <property type="protein sequence ID" value="PRY47291.1"/>
    <property type="molecule type" value="Genomic_DNA"/>
</dbReference>
<dbReference type="RefSeq" id="WP_106136027.1">
    <property type="nucleotide sequence ID" value="NZ_PVTE01000001.1"/>
</dbReference>
<feature type="region of interest" description="Disordered" evidence="1">
    <location>
        <begin position="1"/>
        <end position="21"/>
    </location>
</feature>
<dbReference type="PANTHER" id="PTHR43685">
    <property type="entry name" value="GLYCOSYLTRANSFERASE"/>
    <property type="match status" value="1"/>
</dbReference>
<feature type="domain" description="Glycosyltransferase 2-like" evidence="2">
    <location>
        <begin position="32"/>
        <end position="181"/>
    </location>
</feature>
<reference evidence="3 4" key="1">
    <citation type="submission" date="2018-03" db="EMBL/GenBank/DDBJ databases">
        <title>Genomic Encyclopedia of Archaeal and Bacterial Type Strains, Phase II (KMG-II): from individual species to whole genera.</title>
        <authorList>
            <person name="Goeker M."/>
        </authorList>
    </citation>
    <scope>NUCLEOTIDE SEQUENCE [LARGE SCALE GENOMIC DNA]</scope>
    <source>
        <strain evidence="3 4">DSM 28354</strain>
    </source>
</reference>
<dbReference type="GO" id="GO:0016740">
    <property type="term" value="F:transferase activity"/>
    <property type="evidence" value="ECO:0007669"/>
    <property type="project" value="UniProtKB-KW"/>
</dbReference>
<keyword evidence="3" id="KW-0808">Transferase</keyword>
<evidence type="ECO:0000259" key="2">
    <source>
        <dbReference type="Pfam" id="PF00535"/>
    </source>
</evidence>
<evidence type="ECO:0000313" key="4">
    <source>
        <dbReference type="Proteomes" id="UP000238375"/>
    </source>
</evidence>
<feature type="compositionally biased region" description="Polar residues" evidence="1">
    <location>
        <begin position="1"/>
        <end position="12"/>
    </location>
</feature>
<dbReference type="Proteomes" id="UP000238375">
    <property type="component" value="Unassembled WGS sequence"/>
</dbReference>
<evidence type="ECO:0000256" key="1">
    <source>
        <dbReference type="SAM" id="MobiDB-lite"/>
    </source>
</evidence>
<organism evidence="3 4">
    <name type="scientific">Spirosoma oryzae</name>
    <dbReference type="NCBI Taxonomy" id="1469603"/>
    <lineage>
        <taxon>Bacteria</taxon>
        <taxon>Pseudomonadati</taxon>
        <taxon>Bacteroidota</taxon>
        <taxon>Cytophagia</taxon>
        <taxon>Cytophagales</taxon>
        <taxon>Cytophagaceae</taxon>
        <taxon>Spirosoma</taxon>
    </lineage>
</organism>
<dbReference type="Pfam" id="PF00535">
    <property type="entry name" value="Glycos_transf_2"/>
    <property type="match status" value="1"/>
</dbReference>